<organism evidence="1 2">
    <name type="scientific">Sphingomonas lenta</name>
    <dbReference type="NCBI Taxonomy" id="1141887"/>
    <lineage>
        <taxon>Bacteria</taxon>
        <taxon>Pseudomonadati</taxon>
        <taxon>Pseudomonadota</taxon>
        <taxon>Alphaproteobacteria</taxon>
        <taxon>Sphingomonadales</taxon>
        <taxon>Sphingomonadaceae</taxon>
        <taxon>Sphingomonas</taxon>
    </lineage>
</organism>
<dbReference type="EMBL" id="NSLI01000001">
    <property type="protein sequence ID" value="PAX09224.1"/>
    <property type="molecule type" value="Genomic_DNA"/>
</dbReference>
<dbReference type="Proteomes" id="UP000218151">
    <property type="component" value="Unassembled WGS sequence"/>
</dbReference>
<gene>
    <name evidence="1" type="ORF">CKY28_00165</name>
</gene>
<reference evidence="2" key="1">
    <citation type="submission" date="2017-09" db="EMBL/GenBank/DDBJ databases">
        <authorList>
            <person name="Feng G."/>
            <person name="Zhu H."/>
        </authorList>
    </citation>
    <scope>NUCLEOTIDE SEQUENCE [LARGE SCALE GENOMIC DNA]</scope>
    <source>
        <strain evidence="2">1PNM-20</strain>
    </source>
</reference>
<dbReference type="RefSeq" id="WP_095996330.1">
    <property type="nucleotide sequence ID" value="NZ_NSLI01000001.1"/>
</dbReference>
<dbReference type="AlphaFoldDB" id="A0A2A2SIW1"/>
<accession>A0A2A2SIW1</accession>
<protein>
    <recommendedName>
        <fullName evidence="3">Rhamnan synthesis protein F</fullName>
    </recommendedName>
</protein>
<evidence type="ECO:0000313" key="1">
    <source>
        <dbReference type="EMBL" id="PAX09224.1"/>
    </source>
</evidence>
<evidence type="ECO:0008006" key="3">
    <source>
        <dbReference type="Google" id="ProtNLM"/>
    </source>
</evidence>
<name>A0A2A2SIW1_9SPHN</name>
<evidence type="ECO:0000313" key="2">
    <source>
        <dbReference type="Proteomes" id="UP000218151"/>
    </source>
</evidence>
<keyword evidence="2" id="KW-1185">Reference proteome</keyword>
<sequence>MLLRPTPELAALRQDWTFAPNKPPWRVQVRRLGQRVLRRVPAPARRVLRSPAGVGAWTIYFVFTPDGLLQAPHRFALDRLRALGRPLLVVCAAPSPADIPADLAAAADALVWKDLPGFDFSAYTAGLATLAEHCPGSDALVLNDSTFGPLVDLAPWLALARWDLTGFTATANVENHIQSYAFHLKGVTPARMRALGPVLMPAHAYDRFWGVVLNQETRFARVASRSMSVGSLLFSDMLEAEDPTLQLALPLVRAGFPFLKRSLLGGKLAHLHPEHEVRDALRAAGYPA</sequence>
<proteinExistence type="predicted"/>
<dbReference type="OrthoDB" id="7541601at2"/>
<comment type="caution">
    <text evidence="1">The sequence shown here is derived from an EMBL/GenBank/DDBJ whole genome shotgun (WGS) entry which is preliminary data.</text>
</comment>